<dbReference type="CDD" id="cd17040">
    <property type="entry name" value="Ubl_MoaD_like"/>
    <property type="match status" value="1"/>
</dbReference>
<accession>X1C6V4</accession>
<evidence type="ECO:0000313" key="1">
    <source>
        <dbReference type="EMBL" id="GAG80141.1"/>
    </source>
</evidence>
<dbReference type="NCBIfam" id="TIGR01687">
    <property type="entry name" value="moaD_arch"/>
    <property type="match status" value="1"/>
</dbReference>
<comment type="caution">
    <text evidence="1">The sequence shown here is derived from an EMBL/GenBank/DDBJ whole genome shotgun (WGS) entry which is preliminary data.</text>
</comment>
<dbReference type="SUPFAM" id="SSF54285">
    <property type="entry name" value="MoaD/ThiS"/>
    <property type="match status" value="1"/>
</dbReference>
<proteinExistence type="predicted"/>
<organism evidence="1">
    <name type="scientific">marine sediment metagenome</name>
    <dbReference type="NCBI Taxonomy" id="412755"/>
    <lineage>
        <taxon>unclassified sequences</taxon>
        <taxon>metagenomes</taxon>
        <taxon>ecological metagenomes</taxon>
    </lineage>
</organism>
<reference evidence="1" key="1">
    <citation type="journal article" date="2014" name="Front. Microbiol.">
        <title>High frequency of phylogenetically diverse reductive dehalogenase-homologous genes in deep subseafloor sedimentary metagenomes.</title>
        <authorList>
            <person name="Kawai M."/>
            <person name="Futagami T."/>
            <person name="Toyoda A."/>
            <person name="Takaki Y."/>
            <person name="Nishi S."/>
            <person name="Hori S."/>
            <person name="Arai W."/>
            <person name="Tsubouchi T."/>
            <person name="Morono Y."/>
            <person name="Uchiyama I."/>
            <person name="Ito T."/>
            <person name="Fujiyama A."/>
            <person name="Inagaki F."/>
            <person name="Takami H."/>
        </authorList>
    </citation>
    <scope>NUCLEOTIDE SEQUENCE</scope>
    <source>
        <strain evidence="1">Expedition CK06-06</strain>
    </source>
</reference>
<dbReference type="AlphaFoldDB" id="X1C6V4"/>
<dbReference type="Gene3D" id="3.10.20.30">
    <property type="match status" value="1"/>
</dbReference>
<name>X1C6V4_9ZZZZ</name>
<gene>
    <name evidence="1" type="ORF">S01H4_21459</name>
</gene>
<dbReference type="PANTHER" id="PTHR38031:SF1">
    <property type="entry name" value="SULFUR CARRIER PROTEIN CYSO"/>
    <property type="match status" value="1"/>
</dbReference>
<dbReference type="EMBL" id="BART01009724">
    <property type="protein sequence ID" value="GAG80141.1"/>
    <property type="molecule type" value="Genomic_DNA"/>
</dbReference>
<dbReference type="InterPro" id="IPR052045">
    <property type="entry name" value="Sulfur_Carrier/Prot_Modifier"/>
</dbReference>
<protein>
    <recommendedName>
        <fullName evidence="2">Ubiquitin-like domain-containing protein</fullName>
    </recommendedName>
</protein>
<evidence type="ECO:0008006" key="2">
    <source>
        <dbReference type="Google" id="ProtNLM"/>
    </source>
</evidence>
<dbReference type="InterPro" id="IPR010038">
    <property type="entry name" value="MoaD_arc-typ"/>
</dbReference>
<dbReference type="PANTHER" id="PTHR38031">
    <property type="entry name" value="SULFUR CARRIER PROTEIN SLR0821-RELATED"/>
    <property type="match status" value="1"/>
</dbReference>
<dbReference type="InterPro" id="IPR016155">
    <property type="entry name" value="Mopterin_synth/thiamin_S_b"/>
</dbReference>
<dbReference type="InterPro" id="IPR003749">
    <property type="entry name" value="ThiS/MoaD-like"/>
</dbReference>
<dbReference type="Pfam" id="PF02597">
    <property type="entry name" value="ThiS"/>
    <property type="match status" value="1"/>
</dbReference>
<dbReference type="InterPro" id="IPR012675">
    <property type="entry name" value="Beta-grasp_dom_sf"/>
</dbReference>
<sequence length="95" mass="10566">MIEIKIFFLSLLADIAGIEEIIMSFDDNSTIKDVLKELNLKFGKDFENIVMNTPDLLSKYILIGKNGKDIRSFEGLITTIQEGDEVFLLPAIAGG</sequence>